<evidence type="ECO:0000313" key="4">
    <source>
        <dbReference type="Proteomes" id="UP000529861"/>
    </source>
</evidence>
<dbReference type="RefSeq" id="WP_170271655.1">
    <property type="nucleotide sequence ID" value="NZ_JABEQB010000048.1"/>
</dbReference>
<dbReference type="EMBL" id="JABEQB010000048">
    <property type="protein sequence ID" value="NNG67948.1"/>
    <property type="molecule type" value="Genomic_DNA"/>
</dbReference>
<dbReference type="InterPro" id="IPR001296">
    <property type="entry name" value="Glyco_trans_1"/>
</dbReference>
<comment type="caution">
    <text evidence="3">The sequence shown here is derived from an EMBL/GenBank/DDBJ whole genome shotgun (WGS) entry which is preliminary data.</text>
</comment>
<proteinExistence type="predicted"/>
<dbReference type="PANTHER" id="PTHR46401:SF2">
    <property type="entry name" value="GLYCOSYLTRANSFERASE WBBK-RELATED"/>
    <property type="match status" value="1"/>
</dbReference>
<organism evidence="3 4">
    <name type="scientific">Caldanaerobacter subterraneus</name>
    <dbReference type="NCBI Taxonomy" id="911092"/>
    <lineage>
        <taxon>Bacteria</taxon>
        <taxon>Bacillati</taxon>
        <taxon>Bacillota</taxon>
        <taxon>Clostridia</taxon>
        <taxon>Thermoanaerobacterales</taxon>
        <taxon>Thermoanaerobacteraceae</taxon>
        <taxon>Caldanaerobacter</taxon>
    </lineage>
</organism>
<dbReference type="Pfam" id="PF00534">
    <property type="entry name" value="Glycos_transf_1"/>
    <property type="match status" value="1"/>
</dbReference>
<dbReference type="AlphaFoldDB" id="A0A7Y2L8W1"/>
<dbReference type="GO" id="GO:0009103">
    <property type="term" value="P:lipopolysaccharide biosynthetic process"/>
    <property type="evidence" value="ECO:0007669"/>
    <property type="project" value="TreeGrafter"/>
</dbReference>
<dbReference type="Gene3D" id="3.40.50.2000">
    <property type="entry name" value="Glycogen Phosphorylase B"/>
    <property type="match status" value="1"/>
</dbReference>
<accession>A0A7Y2L8W1</accession>
<keyword evidence="1 3" id="KW-0808">Transferase</keyword>
<dbReference type="SUPFAM" id="SSF53756">
    <property type="entry name" value="UDP-Glycosyltransferase/glycogen phosphorylase"/>
    <property type="match status" value="1"/>
</dbReference>
<evidence type="ECO:0000256" key="1">
    <source>
        <dbReference type="ARBA" id="ARBA00022679"/>
    </source>
</evidence>
<sequence>MNKKIFLINMESAGGMKAYTDAIAIALENIGFYDLIRVELVYSDIKEITVEENNKKWIIYVPTKLKYYFFMFPKKIDEVVNNIIEKIGVEDAFFFITWPSYYLNNLYLPDDRTLLIIHDSRPHETSSNFLKKIGRKILYYRIKALSKKVKYIATNSRYQQISLEYMFKKKIFYFPMPPFAGVTLSKKICNEIASKKFNNYYLFFGRLEEYKGIDILIESVNILAQKFKMFPQVVIAGKGTIKKKYRKIINKLDNILLIDRFLDDDEIGYLFSQAKCVIFPYKTVTQSGPLQYAYYFRKPVIVSGLSYFLEHFDFNNPPGLIHEAKSSISLAYTLYMFEHLSNSEIENFRNNSYKNYKKYFDFPIFTQELSNFLFKIMKG</sequence>
<protein>
    <submittedName>
        <fullName evidence="3">Glycosyltransferase</fullName>
    </submittedName>
</protein>
<dbReference type="GO" id="GO:0016757">
    <property type="term" value="F:glycosyltransferase activity"/>
    <property type="evidence" value="ECO:0007669"/>
    <property type="project" value="InterPro"/>
</dbReference>
<evidence type="ECO:0000313" key="3">
    <source>
        <dbReference type="EMBL" id="NNG67948.1"/>
    </source>
</evidence>
<evidence type="ECO:0000259" key="2">
    <source>
        <dbReference type="Pfam" id="PF00534"/>
    </source>
</evidence>
<dbReference type="PANTHER" id="PTHR46401">
    <property type="entry name" value="GLYCOSYLTRANSFERASE WBBK-RELATED"/>
    <property type="match status" value="1"/>
</dbReference>
<gene>
    <name evidence="3" type="ORF">HKI81_12250</name>
</gene>
<dbReference type="Proteomes" id="UP000529861">
    <property type="component" value="Unassembled WGS sequence"/>
</dbReference>
<reference evidence="3 4" key="1">
    <citation type="submission" date="2020-04" db="EMBL/GenBank/DDBJ databases">
        <title>Draft genome sequence of Caldanaerobacter sunterraneus. strain 1523vc isolated from Griffin hot spring, Kamchatka, Russia.</title>
        <authorList>
            <person name="Toshchakov S.V."/>
            <person name="Podosokorskaya O.A."/>
            <person name="Kublanov I.V."/>
            <person name="Korzhenkov A."/>
            <person name="Patrushev M.V."/>
        </authorList>
    </citation>
    <scope>NUCLEOTIDE SEQUENCE [LARGE SCALE GENOMIC DNA]</scope>
    <source>
        <strain evidence="3 4">1523vc</strain>
    </source>
</reference>
<name>A0A7Y2L8W1_9THEO</name>
<feature type="domain" description="Glycosyl transferase family 1" evidence="2">
    <location>
        <begin position="192"/>
        <end position="353"/>
    </location>
</feature>